<dbReference type="EMBL" id="LAZR01032444">
    <property type="protein sequence ID" value="KKL50870.1"/>
    <property type="molecule type" value="Genomic_DNA"/>
</dbReference>
<reference evidence="1" key="1">
    <citation type="journal article" date="2015" name="Nature">
        <title>Complex archaea that bridge the gap between prokaryotes and eukaryotes.</title>
        <authorList>
            <person name="Spang A."/>
            <person name="Saw J.H."/>
            <person name="Jorgensen S.L."/>
            <person name="Zaremba-Niedzwiedzka K."/>
            <person name="Martijn J."/>
            <person name="Lind A.E."/>
            <person name="van Eijk R."/>
            <person name="Schleper C."/>
            <person name="Guy L."/>
            <person name="Ettema T.J."/>
        </authorList>
    </citation>
    <scope>NUCLEOTIDE SEQUENCE</scope>
</reference>
<gene>
    <name evidence="1" type="ORF">LCGC14_2301210</name>
</gene>
<accession>A0A0F9F0V5</accession>
<organism evidence="1">
    <name type="scientific">marine sediment metagenome</name>
    <dbReference type="NCBI Taxonomy" id="412755"/>
    <lineage>
        <taxon>unclassified sequences</taxon>
        <taxon>metagenomes</taxon>
        <taxon>ecological metagenomes</taxon>
    </lineage>
</organism>
<evidence type="ECO:0000313" key="1">
    <source>
        <dbReference type="EMBL" id="KKL50870.1"/>
    </source>
</evidence>
<sequence length="101" mass="11436">MPNNAVVFDDTKGCGWCVARTSEDGIMDPHTLYAMHVTCTRSRSNNIGKVKMNKGERWSWFVDDIERDDGVHICFECEEPVPEHIQALVVLQSPTEVLGRD</sequence>
<proteinExistence type="predicted"/>
<comment type="caution">
    <text evidence="1">The sequence shown here is derived from an EMBL/GenBank/DDBJ whole genome shotgun (WGS) entry which is preliminary data.</text>
</comment>
<dbReference type="AlphaFoldDB" id="A0A0F9F0V5"/>
<protein>
    <submittedName>
        <fullName evidence="1">Uncharacterized protein</fullName>
    </submittedName>
</protein>
<name>A0A0F9F0V5_9ZZZZ</name>